<dbReference type="InterPro" id="IPR017984">
    <property type="entry name" value="Chromo_dom_subgr"/>
</dbReference>
<dbReference type="EMBL" id="CAXLJM020000036">
    <property type="protein sequence ID" value="CAL8105701.1"/>
    <property type="molecule type" value="Genomic_DNA"/>
</dbReference>
<name>A0ABP1QJT2_9HEXA</name>
<dbReference type="PRINTS" id="PR00504">
    <property type="entry name" value="CHROMODOMAIN"/>
</dbReference>
<feature type="region of interest" description="Disordered" evidence="7">
    <location>
        <begin position="246"/>
        <end position="293"/>
    </location>
</feature>
<evidence type="ECO:0000256" key="6">
    <source>
        <dbReference type="RuleBase" id="RU361124"/>
    </source>
</evidence>
<dbReference type="Proteomes" id="UP001642540">
    <property type="component" value="Unassembled WGS sequence"/>
</dbReference>
<feature type="compositionally biased region" description="Basic and acidic residues" evidence="7">
    <location>
        <begin position="343"/>
        <end position="377"/>
    </location>
</feature>
<dbReference type="PROSITE" id="PS00598">
    <property type="entry name" value="CHROMO_1"/>
    <property type="match status" value="1"/>
</dbReference>
<dbReference type="SUPFAM" id="SSF54160">
    <property type="entry name" value="Chromo domain-like"/>
    <property type="match status" value="1"/>
</dbReference>
<dbReference type="InterPro" id="IPR016197">
    <property type="entry name" value="Chromo-like_dom_sf"/>
</dbReference>
<dbReference type="InterPro" id="IPR023779">
    <property type="entry name" value="Chromodomain_CS"/>
</dbReference>
<dbReference type="SMART" id="SM00298">
    <property type="entry name" value="CHROMO"/>
    <property type="match status" value="1"/>
</dbReference>
<evidence type="ECO:0000256" key="5">
    <source>
        <dbReference type="ARBA" id="ARBA00023242"/>
    </source>
</evidence>
<reference evidence="9 10" key="1">
    <citation type="submission" date="2024-08" db="EMBL/GenBank/DDBJ databases">
        <authorList>
            <person name="Cucini C."/>
            <person name="Frati F."/>
        </authorList>
    </citation>
    <scope>NUCLEOTIDE SEQUENCE [LARGE SCALE GENOMIC DNA]</scope>
</reference>
<keyword evidence="10" id="KW-1185">Reference proteome</keyword>
<feature type="compositionally biased region" description="Basic residues" evidence="7">
    <location>
        <begin position="257"/>
        <end position="268"/>
    </location>
</feature>
<organism evidence="9 10">
    <name type="scientific">Orchesella dallaii</name>
    <dbReference type="NCBI Taxonomy" id="48710"/>
    <lineage>
        <taxon>Eukaryota</taxon>
        <taxon>Metazoa</taxon>
        <taxon>Ecdysozoa</taxon>
        <taxon>Arthropoda</taxon>
        <taxon>Hexapoda</taxon>
        <taxon>Collembola</taxon>
        <taxon>Entomobryomorpha</taxon>
        <taxon>Entomobryoidea</taxon>
        <taxon>Orchesellidae</taxon>
        <taxon>Orchesellinae</taxon>
        <taxon>Orchesella</taxon>
    </lineage>
</organism>
<evidence type="ECO:0000313" key="10">
    <source>
        <dbReference type="Proteomes" id="UP001642540"/>
    </source>
</evidence>
<proteinExistence type="inferred from homology"/>
<protein>
    <recommendedName>
        <fullName evidence="6">Enhancer of polycomb-like protein</fullName>
    </recommendedName>
</protein>
<comment type="similarity">
    <text evidence="2 6">Belongs to the enhancer of polycomb family.</text>
</comment>
<keyword evidence="3 6" id="KW-0805">Transcription regulation</keyword>
<evidence type="ECO:0000259" key="8">
    <source>
        <dbReference type="PROSITE" id="PS50013"/>
    </source>
</evidence>
<dbReference type="InterPro" id="IPR023780">
    <property type="entry name" value="Chromo_domain"/>
</dbReference>
<feature type="compositionally biased region" description="Low complexity" evidence="7">
    <location>
        <begin position="269"/>
        <end position="278"/>
    </location>
</feature>
<accession>A0ABP1QJT2</accession>
<dbReference type="Pfam" id="PF00385">
    <property type="entry name" value="Chromo"/>
    <property type="match status" value="1"/>
</dbReference>
<dbReference type="PROSITE" id="PS50013">
    <property type="entry name" value="CHROMO_2"/>
    <property type="match status" value="1"/>
</dbReference>
<evidence type="ECO:0000256" key="4">
    <source>
        <dbReference type="ARBA" id="ARBA00023163"/>
    </source>
</evidence>
<dbReference type="InterPro" id="IPR019542">
    <property type="entry name" value="Enhancer_polycomb-like_N"/>
</dbReference>
<evidence type="ECO:0000256" key="1">
    <source>
        <dbReference type="ARBA" id="ARBA00004123"/>
    </source>
</evidence>
<feature type="region of interest" description="Disordered" evidence="7">
    <location>
        <begin position="343"/>
        <end position="393"/>
    </location>
</feature>
<dbReference type="InterPro" id="IPR000953">
    <property type="entry name" value="Chromo/chromo_shadow_dom"/>
</dbReference>
<feature type="domain" description="Chromo" evidence="8">
    <location>
        <begin position="294"/>
        <end position="352"/>
    </location>
</feature>
<dbReference type="Pfam" id="PF10513">
    <property type="entry name" value="EPL1"/>
    <property type="match status" value="1"/>
</dbReference>
<gene>
    <name evidence="9" type="ORF">ODALV1_LOCUS12159</name>
</gene>
<dbReference type="CDD" id="cd00024">
    <property type="entry name" value="CD_CSD"/>
    <property type="match status" value="1"/>
</dbReference>
<evidence type="ECO:0000256" key="2">
    <source>
        <dbReference type="ARBA" id="ARBA00008035"/>
    </source>
</evidence>
<dbReference type="PANTHER" id="PTHR14898">
    <property type="entry name" value="ENHANCER OF POLYCOMB"/>
    <property type="match status" value="1"/>
</dbReference>
<dbReference type="Gene3D" id="2.40.50.40">
    <property type="match status" value="1"/>
</dbReference>
<keyword evidence="5 6" id="KW-0539">Nucleus</keyword>
<dbReference type="InterPro" id="IPR024943">
    <property type="entry name" value="Enhancer_polycomb"/>
</dbReference>
<evidence type="ECO:0000313" key="9">
    <source>
        <dbReference type="EMBL" id="CAL8105701.1"/>
    </source>
</evidence>
<evidence type="ECO:0000256" key="3">
    <source>
        <dbReference type="ARBA" id="ARBA00023015"/>
    </source>
</evidence>
<sequence length="393" mass="45309">MAEDIPDTEDCSLTNRAISQVPTGVEKAEALEHHLQLAICSDALIPTPEVCEIEEFAHYGDLYPPSFMMPRQLMRTQPFSMEAGISDYDMDSEDEAWVTSQASRLELTPYKFEAVMDRLEKASTHTVVVTLQEAKAQIKEDDDLIIAVYDYWLNKRLKTQHPLIPQVQTEARHGVTNHHPYIAFRRRPEKMQTRQSHKNKESSYETMLKLKRNLAGVLSHLETVKKCEKSKQERLNFSIEGFEKRYQKGKEQPAAKSSKKTAPAKKAAKGGASSAGRKSAPKKVEESDDDDEEYEVEMVLDMRERKGGREFLIKWKGYSKAKATWEPEDNLSCDDLIKQFEEKAQEKKDQPTRNLRAEPKETDRYVDTADLEHEGRRRSSNRLGKYPRYFTRT</sequence>
<evidence type="ECO:0000256" key="7">
    <source>
        <dbReference type="SAM" id="MobiDB-lite"/>
    </source>
</evidence>
<keyword evidence="4 6" id="KW-0804">Transcription</keyword>
<comment type="subcellular location">
    <subcellularLocation>
        <location evidence="1 6">Nucleus</location>
    </subcellularLocation>
</comment>
<comment type="caution">
    <text evidence="9">The sequence shown here is derived from an EMBL/GenBank/DDBJ whole genome shotgun (WGS) entry which is preliminary data.</text>
</comment>